<evidence type="ECO:0000313" key="7">
    <source>
        <dbReference type="EMBL" id="CAF4571428.1"/>
    </source>
</evidence>
<keyword evidence="1" id="KW-0732">Signal</keyword>
<evidence type="ECO:0000313" key="2">
    <source>
        <dbReference type="EMBL" id="CAF3296674.1"/>
    </source>
</evidence>
<dbReference type="EMBL" id="CAJOBQ010002640">
    <property type="protein sequence ID" value="CAF4571428.1"/>
    <property type="molecule type" value="Genomic_DNA"/>
</dbReference>
<dbReference type="SUPFAM" id="SSF69318">
    <property type="entry name" value="Integrin alpha N-terminal domain"/>
    <property type="match status" value="1"/>
</dbReference>
<protein>
    <recommendedName>
        <fullName evidence="10">VCBS repeat-containing protein</fullName>
    </recommendedName>
</protein>
<evidence type="ECO:0000256" key="1">
    <source>
        <dbReference type="ARBA" id="ARBA00022729"/>
    </source>
</evidence>
<dbReference type="Proteomes" id="UP000663862">
    <property type="component" value="Unassembled WGS sequence"/>
</dbReference>
<dbReference type="AlphaFoldDB" id="A0A820BFZ2"/>
<proteinExistence type="predicted"/>
<dbReference type="EMBL" id="CAJNXB010003102">
    <property type="protein sequence ID" value="CAF3296674.1"/>
    <property type="molecule type" value="Genomic_DNA"/>
</dbReference>
<evidence type="ECO:0000313" key="4">
    <source>
        <dbReference type="EMBL" id="CAF4103364.1"/>
    </source>
</evidence>
<evidence type="ECO:0000313" key="9">
    <source>
        <dbReference type="Proteomes" id="UP000663873"/>
    </source>
</evidence>
<organism evidence="5 9">
    <name type="scientific">Rotaria socialis</name>
    <dbReference type="NCBI Taxonomy" id="392032"/>
    <lineage>
        <taxon>Eukaryota</taxon>
        <taxon>Metazoa</taxon>
        <taxon>Spiralia</taxon>
        <taxon>Gnathifera</taxon>
        <taxon>Rotifera</taxon>
        <taxon>Eurotatoria</taxon>
        <taxon>Bdelloidea</taxon>
        <taxon>Philodinida</taxon>
        <taxon>Philodinidae</taxon>
        <taxon>Rotaria</taxon>
    </lineage>
</organism>
<dbReference type="EMBL" id="CAJNYD010004085">
    <property type="protein sequence ID" value="CAF3570926.1"/>
    <property type="molecule type" value="Genomic_DNA"/>
</dbReference>
<evidence type="ECO:0000313" key="5">
    <source>
        <dbReference type="EMBL" id="CAF4205581.1"/>
    </source>
</evidence>
<keyword evidence="9" id="KW-1185">Reference proteome</keyword>
<reference evidence="5" key="1">
    <citation type="submission" date="2021-02" db="EMBL/GenBank/DDBJ databases">
        <authorList>
            <person name="Nowell W R."/>
        </authorList>
    </citation>
    <scope>NUCLEOTIDE SEQUENCE</scope>
</reference>
<dbReference type="EMBL" id="CAJOBR010000178">
    <property type="protein sequence ID" value="CAF4476642.1"/>
    <property type="molecule type" value="Genomic_DNA"/>
</dbReference>
<dbReference type="EMBL" id="CAJOBO010000028">
    <property type="protein sequence ID" value="CAF4103364.1"/>
    <property type="molecule type" value="Genomic_DNA"/>
</dbReference>
<evidence type="ECO:0000313" key="6">
    <source>
        <dbReference type="EMBL" id="CAF4476642.1"/>
    </source>
</evidence>
<evidence type="ECO:0000313" key="3">
    <source>
        <dbReference type="EMBL" id="CAF3570926.1"/>
    </source>
</evidence>
<dbReference type="InterPro" id="IPR028994">
    <property type="entry name" value="Integrin_alpha_N"/>
</dbReference>
<dbReference type="Proteomes" id="UP000663825">
    <property type="component" value="Unassembled WGS sequence"/>
</dbReference>
<dbReference type="Proteomes" id="UP000663873">
    <property type="component" value="Unassembled WGS sequence"/>
</dbReference>
<comment type="caution">
    <text evidence="5">The sequence shown here is derived from an EMBL/GenBank/DDBJ whole genome shotgun (WGS) entry which is preliminary data.</text>
</comment>
<dbReference type="Proteomes" id="UP000663851">
    <property type="component" value="Unassembled WGS sequence"/>
</dbReference>
<dbReference type="Proteomes" id="UP000663838">
    <property type="component" value="Unassembled WGS sequence"/>
</dbReference>
<dbReference type="InterPro" id="IPR013517">
    <property type="entry name" value="FG-GAP"/>
</dbReference>
<accession>A0A820BFZ2</accession>
<dbReference type="Proteomes" id="UP000663833">
    <property type="component" value="Unassembled WGS sequence"/>
</dbReference>
<evidence type="ECO:0000313" key="8">
    <source>
        <dbReference type="EMBL" id="CAF4861871.1"/>
    </source>
</evidence>
<gene>
    <name evidence="4" type="ORF">HFQ381_LOCUS1122</name>
    <name evidence="3" type="ORF">LUA448_LOCUS28951</name>
    <name evidence="6" type="ORF">QYT958_LOCUS2678</name>
    <name evidence="2" type="ORF">TIS948_LOCUS17979</name>
    <name evidence="8" type="ORF">TOA249_LOCUS27762</name>
    <name evidence="7" type="ORF">TSG867_LOCUS25983</name>
    <name evidence="5" type="ORF">UJA718_LOCUS6822</name>
</gene>
<dbReference type="EMBL" id="CAJOBP010000656">
    <property type="protein sequence ID" value="CAF4205581.1"/>
    <property type="molecule type" value="Genomic_DNA"/>
</dbReference>
<name>A0A820BFZ2_9BILA</name>
<sequence>MTYSIGSTPISIASGDFNNDNLLDVDTNTLGIFLGYGNGPFVSVTLASLGYGSRPFSVLVGDFNNDRKLDFAVTNGSTNSLSILLQTS</sequence>
<dbReference type="OrthoDB" id="10022113at2759"/>
<evidence type="ECO:0008006" key="10">
    <source>
        <dbReference type="Google" id="ProtNLM"/>
    </source>
</evidence>
<dbReference type="Proteomes" id="UP000663848">
    <property type="component" value="Unassembled WGS sequence"/>
</dbReference>
<dbReference type="Pfam" id="PF13517">
    <property type="entry name" value="FG-GAP_3"/>
    <property type="match status" value="1"/>
</dbReference>
<dbReference type="EMBL" id="CAJOBS010003628">
    <property type="protein sequence ID" value="CAF4861871.1"/>
    <property type="molecule type" value="Genomic_DNA"/>
</dbReference>